<name>A0A8S9IJJ3_BRACR</name>
<dbReference type="EMBL" id="QGKW02001911">
    <property type="protein sequence ID" value="KAF2569934.1"/>
    <property type="molecule type" value="Genomic_DNA"/>
</dbReference>
<protein>
    <submittedName>
        <fullName evidence="2">Uncharacterized protein</fullName>
    </submittedName>
</protein>
<dbReference type="AlphaFoldDB" id="A0A8S9IJJ3"/>
<sequence>MNHASLVIALSNYKLYVEEGGEPSASATYKDSTKQEVDSLPKHLPHRNHESRLRETFPKLDLSRQTRKFRTMITSQAIYSTDPKTGPGQKESPRPLGNARPHLQTSRVKELCQSPLARQKLSGSEFSQKWTNSNDLSEGPLSDRGSHPTLENFQKELQQTK</sequence>
<evidence type="ECO:0000313" key="3">
    <source>
        <dbReference type="Proteomes" id="UP000712281"/>
    </source>
</evidence>
<accession>A0A8S9IJJ3</accession>
<comment type="caution">
    <text evidence="2">The sequence shown here is derived from an EMBL/GenBank/DDBJ whole genome shotgun (WGS) entry which is preliminary data.</text>
</comment>
<gene>
    <name evidence="2" type="ORF">F2Q68_00024729</name>
</gene>
<evidence type="ECO:0000256" key="1">
    <source>
        <dbReference type="SAM" id="MobiDB-lite"/>
    </source>
</evidence>
<feature type="region of interest" description="Disordered" evidence="1">
    <location>
        <begin position="21"/>
        <end position="57"/>
    </location>
</feature>
<evidence type="ECO:0000313" key="2">
    <source>
        <dbReference type="EMBL" id="KAF2569934.1"/>
    </source>
</evidence>
<feature type="region of interest" description="Disordered" evidence="1">
    <location>
        <begin position="75"/>
        <end position="161"/>
    </location>
</feature>
<proteinExistence type="predicted"/>
<dbReference type="Proteomes" id="UP000712281">
    <property type="component" value="Unassembled WGS sequence"/>
</dbReference>
<reference evidence="2" key="1">
    <citation type="submission" date="2019-12" db="EMBL/GenBank/DDBJ databases">
        <title>Genome sequencing and annotation of Brassica cretica.</title>
        <authorList>
            <person name="Studholme D.J."/>
            <person name="Sarris P.F."/>
        </authorList>
    </citation>
    <scope>NUCLEOTIDE SEQUENCE</scope>
    <source>
        <strain evidence="2">PFS-001/15</strain>
        <tissue evidence="2">Leaf</tissue>
    </source>
</reference>
<organism evidence="2 3">
    <name type="scientific">Brassica cretica</name>
    <name type="common">Mustard</name>
    <dbReference type="NCBI Taxonomy" id="69181"/>
    <lineage>
        <taxon>Eukaryota</taxon>
        <taxon>Viridiplantae</taxon>
        <taxon>Streptophyta</taxon>
        <taxon>Embryophyta</taxon>
        <taxon>Tracheophyta</taxon>
        <taxon>Spermatophyta</taxon>
        <taxon>Magnoliopsida</taxon>
        <taxon>eudicotyledons</taxon>
        <taxon>Gunneridae</taxon>
        <taxon>Pentapetalae</taxon>
        <taxon>rosids</taxon>
        <taxon>malvids</taxon>
        <taxon>Brassicales</taxon>
        <taxon>Brassicaceae</taxon>
        <taxon>Brassiceae</taxon>
        <taxon>Brassica</taxon>
    </lineage>
</organism>
<feature type="compositionally biased region" description="Polar residues" evidence="1">
    <location>
        <begin position="121"/>
        <end position="136"/>
    </location>
</feature>
<feature type="compositionally biased region" description="Basic and acidic residues" evidence="1">
    <location>
        <begin position="31"/>
        <end position="57"/>
    </location>
</feature>
<feature type="compositionally biased region" description="Polar residues" evidence="1">
    <location>
        <begin position="149"/>
        <end position="161"/>
    </location>
</feature>